<keyword evidence="3" id="KW-0804">Transcription</keyword>
<evidence type="ECO:0000313" key="6">
    <source>
        <dbReference type="Proteomes" id="UP000236738"/>
    </source>
</evidence>
<dbReference type="Gene3D" id="1.10.10.10">
    <property type="entry name" value="Winged helix-like DNA-binding domain superfamily/Winged helix DNA-binding domain"/>
    <property type="match status" value="1"/>
</dbReference>
<dbReference type="PANTHER" id="PTHR33204">
    <property type="entry name" value="TRANSCRIPTIONAL REGULATOR, MARR FAMILY"/>
    <property type="match status" value="1"/>
</dbReference>
<dbReference type="SUPFAM" id="SSF46785">
    <property type="entry name" value="Winged helix' DNA-binding domain"/>
    <property type="match status" value="1"/>
</dbReference>
<accession>A0A1H5W1Y8</accession>
<dbReference type="InterPro" id="IPR036388">
    <property type="entry name" value="WH-like_DNA-bd_sf"/>
</dbReference>
<name>A0A1H5W1Y8_9FLAO</name>
<keyword evidence="2" id="KW-0238">DNA-binding</keyword>
<gene>
    <name evidence="5" type="ORF">SAMN05421847_1077</name>
</gene>
<dbReference type="RefSeq" id="WP_103913084.1">
    <property type="nucleotide sequence ID" value="NZ_FNUS01000002.1"/>
</dbReference>
<feature type="domain" description="HTH hxlR-type" evidence="4">
    <location>
        <begin position="9"/>
        <end position="108"/>
    </location>
</feature>
<dbReference type="OrthoDB" id="9791143at2"/>
<dbReference type="Pfam" id="PF01638">
    <property type="entry name" value="HxlR"/>
    <property type="match status" value="1"/>
</dbReference>
<dbReference type="PROSITE" id="PS51118">
    <property type="entry name" value="HTH_HXLR"/>
    <property type="match status" value="1"/>
</dbReference>
<dbReference type="PANTHER" id="PTHR33204:SF37">
    <property type="entry name" value="HTH-TYPE TRANSCRIPTIONAL REGULATOR YODB"/>
    <property type="match status" value="1"/>
</dbReference>
<proteinExistence type="predicted"/>
<reference evidence="6" key="1">
    <citation type="submission" date="2016-10" db="EMBL/GenBank/DDBJ databases">
        <authorList>
            <person name="Varghese N."/>
            <person name="Submissions S."/>
        </authorList>
    </citation>
    <scope>NUCLEOTIDE SEQUENCE [LARGE SCALE GENOMIC DNA]</scope>
    <source>
        <strain evidence="6">DSM 21580</strain>
    </source>
</reference>
<dbReference type="EMBL" id="FNUS01000002">
    <property type="protein sequence ID" value="SEF93505.1"/>
    <property type="molecule type" value="Genomic_DNA"/>
</dbReference>
<organism evidence="5 6">
    <name type="scientific">Halpernia humi</name>
    <dbReference type="NCBI Taxonomy" id="493375"/>
    <lineage>
        <taxon>Bacteria</taxon>
        <taxon>Pseudomonadati</taxon>
        <taxon>Bacteroidota</taxon>
        <taxon>Flavobacteriia</taxon>
        <taxon>Flavobacteriales</taxon>
        <taxon>Weeksellaceae</taxon>
        <taxon>Chryseobacterium group</taxon>
        <taxon>Halpernia</taxon>
    </lineage>
</organism>
<dbReference type="InterPro" id="IPR036390">
    <property type="entry name" value="WH_DNA-bd_sf"/>
</dbReference>
<keyword evidence="6" id="KW-1185">Reference proteome</keyword>
<dbReference type="AlphaFoldDB" id="A0A1H5W1Y8"/>
<dbReference type="Proteomes" id="UP000236738">
    <property type="component" value="Unassembled WGS sequence"/>
</dbReference>
<dbReference type="GO" id="GO:0003677">
    <property type="term" value="F:DNA binding"/>
    <property type="evidence" value="ECO:0007669"/>
    <property type="project" value="UniProtKB-KW"/>
</dbReference>
<evidence type="ECO:0000256" key="3">
    <source>
        <dbReference type="ARBA" id="ARBA00023163"/>
    </source>
</evidence>
<evidence type="ECO:0000256" key="1">
    <source>
        <dbReference type="ARBA" id="ARBA00023015"/>
    </source>
</evidence>
<keyword evidence="1" id="KW-0805">Transcription regulation</keyword>
<evidence type="ECO:0000313" key="5">
    <source>
        <dbReference type="EMBL" id="SEF93505.1"/>
    </source>
</evidence>
<evidence type="ECO:0000256" key="2">
    <source>
        <dbReference type="ARBA" id="ARBA00023125"/>
    </source>
</evidence>
<protein>
    <submittedName>
        <fullName evidence="5">Transcriptional regulator, HxlR family</fullName>
    </submittedName>
</protein>
<dbReference type="InterPro" id="IPR002577">
    <property type="entry name" value="HTH_HxlR"/>
</dbReference>
<evidence type="ECO:0000259" key="4">
    <source>
        <dbReference type="PROSITE" id="PS51118"/>
    </source>
</evidence>
<sequence>MENKFRSSCPIASTLDIIGDKWSLLIIRDLLLGGKKTFKEISLSEEKIATNILSSRLKLLERFDLISKRKLPSNKKENIYLLTEKGIDLAPLITEIILWSDKNVRNYNPKMFSISDKGFDGEKLKVITAIKKNYREIVKETLSDF</sequence>